<keyword evidence="4" id="KW-1185">Reference proteome</keyword>
<sequence length="301" mass="32327">MRAACKRAAGTIVGRGLRPQELSNAAWWSGSSLAAGHRLTGAATSAGVGQLEADESRPQEPGNTVRAPGTAAAASQMPAAAVASAAPRAALDLPPEVLATAARALSELQRLGGPVFAAAAAQAAVGISEFSQKELRMMLWALPRVEGGLEMGLDLLARAEASGRELSALCLSALLSECEQQGVVREEVALLRRLGRSTVSRAAAPLLFEVAGRAAEWRLAAELPSEPRGSSALRAVPSRQSLGVRCSQQQQQQHQQQQQQRQQRQQQQQQQQQQCQQHRQTCRFVDECRSIKQHLRIQQRS</sequence>
<proteinExistence type="predicted"/>
<evidence type="ECO:0000313" key="3">
    <source>
        <dbReference type="EMBL" id="CAE8597274.1"/>
    </source>
</evidence>
<feature type="coiled-coil region" evidence="1">
    <location>
        <begin position="247"/>
        <end position="274"/>
    </location>
</feature>
<dbReference type="AlphaFoldDB" id="A0A813E9V9"/>
<accession>A0A813E9V9</accession>
<name>A0A813E9V9_POLGL</name>
<reference evidence="3" key="1">
    <citation type="submission" date="2021-02" db="EMBL/GenBank/DDBJ databases">
        <authorList>
            <person name="Dougan E. K."/>
            <person name="Rhodes N."/>
            <person name="Thang M."/>
            <person name="Chan C."/>
        </authorList>
    </citation>
    <scope>NUCLEOTIDE SEQUENCE</scope>
</reference>
<feature type="region of interest" description="Disordered" evidence="2">
    <location>
        <begin position="45"/>
        <end position="69"/>
    </location>
</feature>
<dbReference type="EMBL" id="CAJNNV010009340">
    <property type="protein sequence ID" value="CAE8597274.1"/>
    <property type="molecule type" value="Genomic_DNA"/>
</dbReference>
<protein>
    <submittedName>
        <fullName evidence="3">Uncharacterized protein</fullName>
    </submittedName>
</protein>
<gene>
    <name evidence="3" type="ORF">PGLA1383_LOCUS15723</name>
</gene>
<evidence type="ECO:0000256" key="2">
    <source>
        <dbReference type="SAM" id="MobiDB-lite"/>
    </source>
</evidence>
<organism evidence="3 4">
    <name type="scientific">Polarella glacialis</name>
    <name type="common">Dinoflagellate</name>
    <dbReference type="NCBI Taxonomy" id="89957"/>
    <lineage>
        <taxon>Eukaryota</taxon>
        <taxon>Sar</taxon>
        <taxon>Alveolata</taxon>
        <taxon>Dinophyceae</taxon>
        <taxon>Suessiales</taxon>
        <taxon>Suessiaceae</taxon>
        <taxon>Polarella</taxon>
    </lineage>
</organism>
<comment type="caution">
    <text evidence="3">The sequence shown here is derived from an EMBL/GenBank/DDBJ whole genome shotgun (WGS) entry which is preliminary data.</text>
</comment>
<evidence type="ECO:0000313" key="4">
    <source>
        <dbReference type="Proteomes" id="UP000654075"/>
    </source>
</evidence>
<evidence type="ECO:0000256" key="1">
    <source>
        <dbReference type="SAM" id="Coils"/>
    </source>
</evidence>
<dbReference type="Proteomes" id="UP000654075">
    <property type="component" value="Unassembled WGS sequence"/>
</dbReference>
<keyword evidence="1" id="KW-0175">Coiled coil</keyword>